<name>A0A9D1HY58_9ACTN</name>
<evidence type="ECO:0000259" key="2">
    <source>
        <dbReference type="Pfam" id="PF13240"/>
    </source>
</evidence>
<dbReference type="AlphaFoldDB" id="A0A9D1HY58"/>
<accession>A0A9D1HY58</accession>
<feature type="transmembrane region" description="Helical" evidence="1">
    <location>
        <begin position="109"/>
        <end position="128"/>
    </location>
</feature>
<keyword evidence="1" id="KW-0472">Membrane</keyword>
<keyword evidence="1" id="KW-1133">Transmembrane helix</keyword>
<dbReference type="EMBL" id="DVMQ01000003">
    <property type="protein sequence ID" value="HIU23470.1"/>
    <property type="molecule type" value="Genomic_DNA"/>
</dbReference>
<feature type="transmembrane region" description="Helical" evidence="1">
    <location>
        <begin position="61"/>
        <end position="89"/>
    </location>
</feature>
<comment type="caution">
    <text evidence="3">The sequence shown here is derived from an EMBL/GenBank/DDBJ whole genome shotgun (WGS) entry which is preliminary data.</text>
</comment>
<protein>
    <submittedName>
        <fullName evidence="3">Zinc-ribbon domain-containing protein</fullName>
    </submittedName>
</protein>
<evidence type="ECO:0000256" key="1">
    <source>
        <dbReference type="SAM" id="Phobius"/>
    </source>
</evidence>
<feature type="domain" description="Zinc-ribbon" evidence="2">
    <location>
        <begin position="2"/>
        <end position="23"/>
    </location>
</feature>
<sequence>MFCPSCGSENPDGAKFCSVCGTAIGAQDQNQKIRTHTHEASFRVPSISTDWLLSLSLMEKAALGSAAVVIIAFFLPLITFEVFGSSLGVSAAQFTFGYESSSMEITGSIENSVMLLAGVLAGASTILLQSKKRSLCQIVCGCFELLLVISISNKDFLEDAFGSVLFNLGPAYYLMLIASLVLIGVGVWGLFNARKMSYGV</sequence>
<gene>
    <name evidence="3" type="ORF">IAD17_00890</name>
</gene>
<evidence type="ECO:0000313" key="4">
    <source>
        <dbReference type="Proteomes" id="UP000824078"/>
    </source>
</evidence>
<feature type="transmembrane region" description="Helical" evidence="1">
    <location>
        <begin position="172"/>
        <end position="191"/>
    </location>
</feature>
<dbReference type="Proteomes" id="UP000824078">
    <property type="component" value="Unassembled WGS sequence"/>
</dbReference>
<feature type="transmembrane region" description="Helical" evidence="1">
    <location>
        <begin position="135"/>
        <end position="152"/>
    </location>
</feature>
<organism evidence="3 4">
    <name type="scientific">Candidatus Coprovicinus avistercoris</name>
    <dbReference type="NCBI Taxonomy" id="2840754"/>
    <lineage>
        <taxon>Bacteria</taxon>
        <taxon>Bacillati</taxon>
        <taxon>Actinomycetota</taxon>
        <taxon>Coriobacteriia</taxon>
        <taxon>Coriobacteriales</taxon>
        <taxon>Coriobacteriaceae</taxon>
        <taxon>Coriobacteriaceae incertae sedis</taxon>
        <taxon>Candidatus Coprovicinus</taxon>
    </lineage>
</organism>
<dbReference type="Pfam" id="PF13240">
    <property type="entry name" value="Zn_Ribbon_1"/>
    <property type="match status" value="1"/>
</dbReference>
<reference evidence="3" key="1">
    <citation type="submission" date="2020-10" db="EMBL/GenBank/DDBJ databases">
        <authorList>
            <person name="Gilroy R."/>
        </authorList>
    </citation>
    <scope>NUCLEOTIDE SEQUENCE</scope>
    <source>
        <strain evidence="3">ChiHjej12B11-29160</strain>
    </source>
</reference>
<reference evidence="3" key="2">
    <citation type="journal article" date="2021" name="PeerJ">
        <title>Extensive microbial diversity within the chicken gut microbiome revealed by metagenomics and culture.</title>
        <authorList>
            <person name="Gilroy R."/>
            <person name="Ravi A."/>
            <person name="Getino M."/>
            <person name="Pursley I."/>
            <person name="Horton D.L."/>
            <person name="Alikhan N.F."/>
            <person name="Baker D."/>
            <person name="Gharbi K."/>
            <person name="Hall N."/>
            <person name="Watson M."/>
            <person name="Adriaenssens E.M."/>
            <person name="Foster-Nyarko E."/>
            <person name="Jarju S."/>
            <person name="Secka A."/>
            <person name="Antonio M."/>
            <person name="Oren A."/>
            <person name="Chaudhuri R.R."/>
            <person name="La Ragione R."/>
            <person name="Hildebrand F."/>
            <person name="Pallen M.J."/>
        </authorList>
    </citation>
    <scope>NUCLEOTIDE SEQUENCE</scope>
    <source>
        <strain evidence="3">ChiHjej12B11-29160</strain>
    </source>
</reference>
<proteinExistence type="predicted"/>
<evidence type="ECO:0000313" key="3">
    <source>
        <dbReference type="EMBL" id="HIU23470.1"/>
    </source>
</evidence>
<dbReference type="InterPro" id="IPR026870">
    <property type="entry name" value="Zinc_ribbon_dom"/>
</dbReference>
<keyword evidence="1" id="KW-0812">Transmembrane</keyword>